<sequence>MKKSLVLAMAMALGVTASAYAANPFSDVPAGHWAYDSINKLAAAGVIEGYGDSTFGGDKLMTRYEMAQIVAKAMAKGANVDKLAAEFADELDNLGVRVANLEKKADNVKITGEMRYHYVEHDGVDKDGKDFSYATQLRSRIWVNGQINDDWKYTGMIENIQDLKNNTGDETTKFQRAYVNGKLGGLAVQAGRYHAKWSEGNVYDNRVDGVQVAYGKDVKLVAGYAKAANKDGISTSTSTGNNAKDTYYAELSGKVENLSLAAGYYKFEDVKEKAGVDDTIWTVAANYAFDKNFKLGAMYLNGDKDKYNGDDDGFVVTASYKGAKAAKAGSWGLVAKYYDQGASTYIDHTMNGLADNDLFNTTEGFKGYSVAANYTFAKNIVGQVEWYDLDQKEGNKDAQTLWSQVVFTF</sequence>
<keyword evidence="2" id="KW-0732">Signal</keyword>
<evidence type="ECO:0000256" key="1">
    <source>
        <dbReference type="SAM" id="Coils"/>
    </source>
</evidence>
<comment type="caution">
    <text evidence="4">The sequence shown here is derived from an EMBL/GenBank/DDBJ whole genome shotgun (WGS) entry which is preliminary data.</text>
</comment>
<evidence type="ECO:0000313" key="4">
    <source>
        <dbReference type="EMBL" id="EFY04370.1"/>
    </source>
</evidence>
<dbReference type="PANTHER" id="PTHR43308">
    <property type="entry name" value="OUTER MEMBRANE PROTEIN ALPHA-RELATED"/>
    <property type="match status" value="1"/>
</dbReference>
<dbReference type="AlphaFoldDB" id="E8LFV5"/>
<dbReference type="HOGENOM" id="CLU_036587_1_0_9"/>
<reference evidence="4 5" key="1">
    <citation type="submission" date="2011-01" db="EMBL/GenBank/DDBJ databases">
        <authorList>
            <person name="Weinstock G."/>
            <person name="Sodergren E."/>
            <person name="Clifton S."/>
            <person name="Fulton L."/>
            <person name="Fulton B."/>
            <person name="Courtney L."/>
            <person name="Fronick C."/>
            <person name="Harrison M."/>
            <person name="Strong C."/>
            <person name="Farmer C."/>
            <person name="Delahaunty K."/>
            <person name="Markovic C."/>
            <person name="Hall O."/>
            <person name="Minx P."/>
            <person name="Tomlinson C."/>
            <person name="Mitreva M."/>
            <person name="Hou S."/>
            <person name="Chen J."/>
            <person name="Wollam A."/>
            <person name="Pepin K.H."/>
            <person name="Johnson M."/>
            <person name="Bhonagiri V."/>
            <person name="Zhang X."/>
            <person name="Suruliraj S."/>
            <person name="Warren W."/>
            <person name="Chinwalla A."/>
            <person name="Mardis E.R."/>
            <person name="Wilson R.K."/>
        </authorList>
    </citation>
    <scope>NUCLEOTIDE SEQUENCE [LARGE SCALE GENOMIC DNA]</scope>
    <source>
        <strain evidence="4 5">YIT 12067</strain>
    </source>
</reference>
<dbReference type="Gene3D" id="2.40.160.10">
    <property type="entry name" value="Porin"/>
    <property type="match status" value="1"/>
</dbReference>
<dbReference type="PANTHER" id="PTHR43308:SF1">
    <property type="entry name" value="OUTER MEMBRANE PROTEIN ALPHA"/>
    <property type="match status" value="1"/>
</dbReference>
<gene>
    <name evidence="4" type="ORF">HMPREF9443_01747</name>
</gene>
<feature type="coiled-coil region" evidence="1">
    <location>
        <begin position="84"/>
        <end position="111"/>
    </location>
</feature>
<keyword evidence="1" id="KW-0175">Coiled coil</keyword>
<dbReference type="Proteomes" id="UP000004923">
    <property type="component" value="Unassembled WGS sequence"/>
</dbReference>
<accession>E8LFV5</accession>
<feature type="domain" description="SLH" evidence="3">
    <location>
        <begin position="21"/>
        <end position="84"/>
    </location>
</feature>
<dbReference type="RefSeq" id="WP_009146095.1">
    <property type="nucleotide sequence ID" value="NZ_GL830919.1"/>
</dbReference>
<dbReference type="SUPFAM" id="SSF56935">
    <property type="entry name" value="Porins"/>
    <property type="match status" value="1"/>
</dbReference>
<proteinExistence type="predicted"/>
<dbReference type="PROSITE" id="PS51272">
    <property type="entry name" value="SLH"/>
    <property type="match status" value="1"/>
</dbReference>
<dbReference type="InterPro" id="IPR051465">
    <property type="entry name" value="Cell_Envelope_Struct_Comp"/>
</dbReference>
<feature type="chain" id="PRO_5003226982" description="SLH domain-containing protein" evidence="2">
    <location>
        <begin position="22"/>
        <end position="409"/>
    </location>
</feature>
<dbReference type="InterPro" id="IPR001119">
    <property type="entry name" value="SLH_dom"/>
</dbReference>
<evidence type="ECO:0000313" key="5">
    <source>
        <dbReference type="Proteomes" id="UP000004923"/>
    </source>
</evidence>
<keyword evidence="5" id="KW-1185">Reference proteome</keyword>
<organism evidence="4 5">
    <name type="scientific">Phascolarctobacterium succinatutens YIT 12067</name>
    <dbReference type="NCBI Taxonomy" id="626939"/>
    <lineage>
        <taxon>Bacteria</taxon>
        <taxon>Bacillati</taxon>
        <taxon>Bacillota</taxon>
        <taxon>Negativicutes</taxon>
        <taxon>Acidaminococcales</taxon>
        <taxon>Acidaminococcaceae</taxon>
        <taxon>Phascolarctobacterium</taxon>
    </lineage>
</organism>
<dbReference type="Pfam" id="PF00395">
    <property type="entry name" value="SLH"/>
    <property type="match status" value="1"/>
</dbReference>
<name>E8LFV5_9FIRM</name>
<feature type="signal peptide" evidence="2">
    <location>
        <begin position="1"/>
        <end position="21"/>
    </location>
</feature>
<evidence type="ECO:0000259" key="3">
    <source>
        <dbReference type="PROSITE" id="PS51272"/>
    </source>
</evidence>
<dbReference type="eggNOG" id="COG3203">
    <property type="taxonomic scope" value="Bacteria"/>
</dbReference>
<dbReference type="EMBL" id="AEVN01000086">
    <property type="protein sequence ID" value="EFY04370.1"/>
    <property type="molecule type" value="Genomic_DNA"/>
</dbReference>
<evidence type="ECO:0000256" key="2">
    <source>
        <dbReference type="SAM" id="SignalP"/>
    </source>
</evidence>
<dbReference type="InterPro" id="IPR023614">
    <property type="entry name" value="Porin_dom_sf"/>
</dbReference>
<protein>
    <recommendedName>
        <fullName evidence="3">SLH domain-containing protein</fullName>
    </recommendedName>
</protein>
<dbReference type="OrthoDB" id="5845122at2"/>